<proteinExistence type="inferred from homology"/>
<dbReference type="GO" id="GO:0016616">
    <property type="term" value="F:oxidoreductase activity, acting on the CH-OH group of donors, NAD or NADP as acceptor"/>
    <property type="evidence" value="ECO:0007669"/>
    <property type="project" value="InterPro"/>
</dbReference>
<dbReference type="AlphaFoldDB" id="A0AAX1MY91"/>
<evidence type="ECO:0000256" key="3">
    <source>
        <dbReference type="ARBA" id="ARBA00023002"/>
    </source>
</evidence>
<dbReference type="InterPro" id="IPR020904">
    <property type="entry name" value="Sc_DH/Rdtase_CS"/>
</dbReference>
<comment type="similarity">
    <text evidence="1 4">Belongs to the short-chain dehydrogenases/reductases (SDR) family.</text>
</comment>
<accession>A0AAX1MY91</accession>
<keyword evidence="3" id="KW-0560">Oxidoreductase</keyword>
<name>A0AAX1MY91_9BACT</name>
<dbReference type="InterPro" id="IPR045313">
    <property type="entry name" value="CBR1-like"/>
</dbReference>
<dbReference type="CDD" id="cd05324">
    <property type="entry name" value="carb_red_PTCR-like_SDR_c"/>
    <property type="match status" value="1"/>
</dbReference>
<dbReference type="Pfam" id="PF00106">
    <property type="entry name" value="adh_short"/>
    <property type="match status" value="1"/>
</dbReference>
<dbReference type="PRINTS" id="PR00081">
    <property type="entry name" value="GDHRDH"/>
</dbReference>
<dbReference type="InterPro" id="IPR036291">
    <property type="entry name" value="NAD(P)-bd_dom_sf"/>
</dbReference>
<keyword evidence="2" id="KW-0521">NADP</keyword>
<dbReference type="PANTHER" id="PTHR43963">
    <property type="entry name" value="CARBONYL REDUCTASE 1-RELATED"/>
    <property type="match status" value="1"/>
</dbReference>
<dbReference type="EMBL" id="CP076132">
    <property type="protein sequence ID" value="QWG00271.1"/>
    <property type="molecule type" value="Genomic_DNA"/>
</dbReference>
<dbReference type="KEGG" id="fya:KMW28_11470"/>
<dbReference type="SUPFAM" id="SSF51735">
    <property type="entry name" value="NAD(P)-binding Rossmann-fold domains"/>
    <property type="match status" value="1"/>
</dbReference>
<keyword evidence="6" id="KW-1185">Reference proteome</keyword>
<dbReference type="InterPro" id="IPR002347">
    <property type="entry name" value="SDR_fam"/>
</dbReference>
<dbReference type="RefSeq" id="WP_169663302.1">
    <property type="nucleotide sequence ID" value="NZ_CP076132.1"/>
</dbReference>
<dbReference type="PANTHER" id="PTHR43963:SF6">
    <property type="entry name" value="CHAIN DEHYDROGENASE FAMILY PROTEIN, PUTATIVE (AFU_ORTHOLOGUE AFUA_3G15350)-RELATED"/>
    <property type="match status" value="1"/>
</dbReference>
<evidence type="ECO:0000313" key="6">
    <source>
        <dbReference type="Proteomes" id="UP000678679"/>
    </source>
</evidence>
<gene>
    <name evidence="5" type="ORF">KMW28_11470</name>
</gene>
<evidence type="ECO:0000256" key="4">
    <source>
        <dbReference type="RuleBase" id="RU000363"/>
    </source>
</evidence>
<protein>
    <submittedName>
        <fullName evidence="5">SDR family NAD(P)-dependent oxidoreductase</fullName>
    </submittedName>
</protein>
<evidence type="ECO:0000256" key="1">
    <source>
        <dbReference type="ARBA" id="ARBA00006484"/>
    </source>
</evidence>
<organism evidence="5 6">
    <name type="scientific">Flammeovirga yaeyamensis</name>
    <dbReference type="NCBI Taxonomy" id="367791"/>
    <lineage>
        <taxon>Bacteria</taxon>
        <taxon>Pseudomonadati</taxon>
        <taxon>Bacteroidota</taxon>
        <taxon>Cytophagia</taxon>
        <taxon>Cytophagales</taxon>
        <taxon>Flammeovirgaceae</taxon>
        <taxon>Flammeovirga</taxon>
    </lineage>
</organism>
<dbReference type="FunFam" id="3.40.50.720:FF:000084">
    <property type="entry name" value="Short-chain dehydrogenase reductase"/>
    <property type="match status" value="1"/>
</dbReference>
<dbReference type="PRINTS" id="PR00080">
    <property type="entry name" value="SDRFAMILY"/>
</dbReference>
<evidence type="ECO:0000313" key="5">
    <source>
        <dbReference type="EMBL" id="QWG00271.1"/>
    </source>
</evidence>
<evidence type="ECO:0000256" key="2">
    <source>
        <dbReference type="ARBA" id="ARBA00022857"/>
    </source>
</evidence>
<sequence length="233" mass="25296">MNTKKLALVTGANRGIGYAIAKGLLSDGYMVLVTSRNKIDGEKATQKLKEFGDAHYYPLDVSDDSSLHQLNQYVSKEFGKLDVLINNAGINYDTWQTTLEADLAEVHQTIETNVMGPWKMMQSFVPLMKKNNYGRIVNVSSGSGAMNGMGGGTPGYSVSKTALNVLTIKVATEVGGHNILVNSVCPGWVKTDMGGSGAPRSPEEGAETIVWAAKLEDQSMNGKFFRDKKEIPW</sequence>
<reference evidence="5 6" key="1">
    <citation type="submission" date="2021-05" db="EMBL/GenBank/DDBJ databases">
        <title>Comparative genomic studies on the polysaccharide-degrading batcterial strains of the Flammeovirga genus.</title>
        <authorList>
            <person name="Zewei F."/>
            <person name="Zheng Z."/>
            <person name="Yu L."/>
            <person name="Ruyue G."/>
            <person name="Yanhong M."/>
            <person name="Yuanyuan C."/>
            <person name="Jingyan G."/>
            <person name="Wenjun H."/>
        </authorList>
    </citation>
    <scope>NUCLEOTIDE SEQUENCE [LARGE SCALE GENOMIC DNA]</scope>
    <source>
        <strain evidence="5 6">NBRC:100898</strain>
    </source>
</reference>
<dbReference type="Proteomes" id="UP000678679">
    <property type="component" value="Chromosome 1"/>
</dbReference>
<dbReference type="PROSITE" id="PS00061">
    <property type="entry name" value="ADH_SHORT"/>
    <property type="match status" value="1"/>
</dbReference>
<dbReference type="Gene3D" id="3.40.50.720">
    <property type="entry name" value="NAD(P)-binding Rossmann-like Domain"/>
    <property type="match status" value="1"/>
</dbReference>